<evidence type="ECO:0000313" key="2">
    <source>
        <dbReference type="Proteomes" id="UP001054837"/>
    </source>
</evidence>
<organism evidence="1 2">
    <name type="scientific">Caerostris darwini</name>
    <dbReference type="NCBI Taxonomy" id="1538125"/>
    <lineage>
        <taxon>Eukaryota</taxon>
        <taxon>Metazoa</taxon>
        <taxon>Ecdysozoa</taxon>
        <taxon>Arthropoda</taxon>
        <taxon>Chelicerata</taxon>
        <taxon>Arachnida</taxon>
        <taxon>Araneae</taxon>
        <taxon>Araneomorphae</taxon>
        <taxon>Entelegynae</taxon>
        <taxon>Araneoidea</taxon>
        <taxon>Araneidae</taxon>
        <taxon>Caerostris</taxon>
    </lineage>
</organism>
<protein>
    <submittedName>
        <fullName evidence="1">Uncharacterized protein</fullName>
    </submittedName>
</protein>
<dbReference type="Proteomes" id="UP001054837">
    <property type="component" value="Unassembled WGS sequence"/>
</dbReference>
<evidence type="ECO:0000313" key="1">
    <source>
        <dbReference type="EMBL" id="GIY87552.1"/>
    </source>
</evidence>
<keyword evidence="2" id="KW-1185">Reference proteome</keyword>
<accession>A0AAV4WXN1</accession>
<comment type="caution">
    <text evidence="1">The sequence shown here is derived from an EMBL/GenBank/DDBJ whole genome shotgun (WGS) entry which is preliminary data.</text>
</comment>
<sequence length="111" mass="12667">MAALPFPHLITNRRRLFVSHGIHLSGLVPSFINESSLWEKPIHYFIQTFLYASIRRTKIRHLPQHALLVILTTDGHFGSDSGHFIYSPTARYGLRYGCSNSREIIKGCSTK</sequence>
<dbReference type="AlphaFoldDB" id="A0AAV4WXN1"/>
<reference evidence="1 2" key="1">
    <citation type="submission" date="2021-06" db="EMBL/GenBank/DDBJ databases">
        <title>Caerostris darwini draft genome.</title>
        <authorList>
            <person name="Kono N."/>
            <person name="Arakawa K."/>
        </authorList>
    </citation>
    <scope>NUCLEOTIDE SEQUENCE [LARGE SCALE GENOMIC DNA]</scope>
</reference>
<proteinExistence type="predicted"/>
<dbReference type="EMBL" id="BPLQ01015351">
    <property type="protein sequence ID" value="GIY87552.1"/>
    <property type="molecule type" value="Genomic_DNA"/>
</dbReference>
<name>A0AAV4WXN1_9ARAC</name>
<gene>
    <name evidence="1" type="ORF">CDAR_224471</name>
</gene>